<organism evidence="1 2">
    <name type="scientific">Streptomyces pimonensis</name>
    <dbReference type="NCBI Taxonomy" id="2860288"/>
    <lineage>
        <taxon>Bacteria</taxon>
        <taxon>Bacillati</taxon>
        <taxon>Actinomycetota</taxon>
        <taxon>Actinomycetes</taxon>
        <taxon>Kitasatosporales</taxon>
        <taxon>Streptomycetaceae</taxon>
        <taxon>Streptomyces</taxon>
    </lineage>
</organism>
<sequence>MPIETSPCEPWPIDLACCPAAKDADEQVLDRWRRVATSILFNLSGRRWGPSCPHTVRPCRRACLDALPLASSRSYGSPWIPYLGRDGIWRNASVCGCASDCSCGELCEVRLEGPVYDVLAVEIDGQVLPADAYRVDAAGRLVRQDGGCWPDCQEMGAPLGEPGTFGVTYRIGLALDDAAIAAVSALVCHLIRGCSGGGSCGCKMPANVTRLSRQGVDIEMPDPTLLYTEMRTGIPEADLWLMSVNPYRQASPSRVWSVDAPRPRRRVWP</sequence>
<name>A0ABV4J1K3_9ACTN</name>
<gene>
    <name evidence="1" type="ORF">KYY02_19585</name>
</gene>
<proteinExistence type="predicted"/>
<protein>
    <recommendedName>
        <fullName evidence="3">Head-to-tail adaptor</fullName>
    </recommendedName>
</protein>
<comment type="caution">
    <text evidence="1">The sequence shown here is derived from an EMBL/GenBank/DDBJ whole genome shotgun (WGS) entry which is preliminary data.</text>
</comment>
<dbReference type="Proteomes" id="UP001567537">
    <property type="component" value="Unassembled WGS sequence"/>
</dbReference>
<keyword evidence="2" id="KW-1185">Reference proteome</keyword>
<evidence type="ECO:0000313" key="1">
    <source>
        <dbReference type="EMBL" id="MEZ3180811.1"/>
    </source>
</evidence>
<dbReference type="RefSeq" id="WP_371239742.1">
    <property type="nucleotide sequence ID" value="NZ_JAHWZY010000019.1"/>
</dbReference>
<evidence type="ECO:0008006" key="3">
    <source>
        <dbReference type="Google" id="ProtNLM"/>
    </source>
</evidence>
<dbReference type="EMBL" id="JAHWZY010000019">
    <property type="protein sequence ID" value="MEZ3180811.1"/>
    <property type="molecule type" value="Genomic_DNA"/>
</dbReference>
<accession>A0ABV4J1K3</accession>
<reference evidence="1 2" key="1">
    <citation type="journal article" date="2021" name="Res Sq">
        <title>Streptomyces Pimoensis sp. nov., Isolated From the Taklimakan Desert in Xinjiang, China.</title>
        <authorList>
            <person name="Zhang P."/>
            <person name="Luo X."/>
            <person name="Luo X."/>
            <person name="Liu Z."/>
            <person name="Xia Z."/>
            <person name="Wan C."/>
            <person name="zhang L."/>
        </authorList>
    </citation>
    <scope>NUCLEOTIDE SEQUENCE [LARGE SCALE GENOMIC DNA]</scope>
    <source>
        <strain evidence="1 2">TRM75549</strain>
    </source>
</reference>
<evidence type="ECO:0000313" key="2">
    <source>
        <dbReference type="Proteomes" id="UP001567537"/>
    </source>
</evidence>